<evidence type="ECO:0000313" key="16">
    <source>
        <dbReference type="Proteomes" id="UP000198462"/>
    </source>
</evidence>
<keyword evidence="7 15" id="KW-0418">Kinase</keyword>
<evidence type="ECO:0000256" key="6">
    <source>
        <dbReference type="ARBA" id="ARBA00022692"/>
    </source>
</evidence>
<evidence type="ECO:0000256" key="7">
    <source>
        <dbReference type="ARBA" id="ARBA00022777"/>
    </source>
</evidence>
<dbReference type="InterPro" id="IPR003594">
    <property type="entry name" value="HATPase_dom"/>
</dbReference>
<dbReference type="CDD" id="cd00082">
    <property type="entry name" value="HisKA"/>
    <property type="match status" value="1"/>
</dbReference>
<dbReference type="Pfam" id="PF00512">
    <property type="entry name" value="HisKA"/>
    <property type="match status" value="1"/>
</dbReference>
<keyword evidence="9" id="KW-0902">Two-component regulatory system</keyword>
<dbReference type="InterPro" id="IPR004358">
    <property type="entry name" value="Sig_transdc_His_kin-like_C"/>
</dbReference>
<feature type="transmembrane region" description="Helical" evidence="12">
    <location>
        <begin position="232"/>
        <end position="253"/>
    </location>
</feature>
<dbReference type="CDD" id="cd06225">
    <property type="entry name" value="HAMP"/>
    <property type="match status" value="1"/>
</dbReference>
<dbReference type="Pfam" id="PF02518">
    <property type="entry name" value="HATPase_c"/>
    <property type="match status" value="1"/>
</dbReference>
<evidence type="ECO:0000256" key="8">
    <source>
        <dbReference type="ARBA" id="ARBA00022989"/>
    </source>
</evidence>
<dbReference type="SUPFAM" id="SSF55874">
    <property type="entry name" value="ATPase domain of HSP90 chaperone/DNA topoisomerase II/histidine kinase"/>
    <property type="match status" value="1"/>
</dbReference>
<feature type="region of interest" description="Disordered" evidence="11">
    <location>
        <begin position="1"/>
        <end position="24"/>
    </location>
</feature>
<dbReference type="AlphaFoldDB" id="A0A219BA31"/>
<dbReference type="SMART" id="SM00387">
    <property type="entry name" value="HATPase_c"/>
    <property type="match status" value="1"/>
</dbReference>
<keyword evidence="16" id="KW-1185">Reference proteome</keyword>
<feature type="domain" description="HAMP" evidence="14">
    <location>
        <begin position="254"/>
        <end position="309"/>
    </location>
</feature>
<dbReference type="InterPro" id="IPR036097">
    <property type="entry name" value="HisK_dim/P_sf"/>
</dbReference>
<dbReference type="InterPro" id="IPR025908">
    <property type="entry name" value="Sensor_TM1"/>
</dbReference>
<keyword evidence="8 12" id="KW-1133">Transmembrane helix</keyword>
<evidence type="ECO:0000256" key="9">
    <source>
        <dbReference type="ARBA" id="ARBA00023012"/>
    </source>
</evidence>
<dbReference type="PROSITE" id="PS50885">
    <property type="entry name" value="HAMP"/>
    <property type="match status" value="1"/>
</dbReference>
<evidence type="ECO:0000256" key="3">
    <source>
        <dbReference type="ARBA" id="ARBA00012438"/>
    </source>
</evidence>
<dbReference type="Gene3D" id="3.30.565.10">
    <property type="entry name" value="Histidine kinase-like ATPase, C-terminal domain"/>
    <property type="match status" value="1"/>
</dbReference>
<proteinExistence type="predicted"/>
<reference evidence="16" key="1">
    <citation type="submission" date="2017-05" db="EMBL/GenBank/DDBJ databases">
        <authorList>
            <person name="Lin X."/>
        </authorList>
    </citation>
    <scope>NUCLEOTIDE SEQUENCE [LARGE SCALE GENOMIC DNA]</scope>
    <source>
        <strain evidence="16">JLT2012</strain>
    </source>
</reference>
<dbReference type="InterPro" id="IPR005467">
    <property type="entry name" value="His_kinase_dom"/>
</dbReference>
<evidence type="ECO:0000313" key="15">
    <source>
        <dbReference type="EMBL" id="OWV34669.1"/>
    </source>
</evidence>
<name>A0A219BA31_9SPHN</name>
<comment type="catalytic activity">
    <reaction evidence="1">
        <text>ATP + protein L-histidine = ADP + protein N-phospho-L-histidine.</text>
        <dbReference type="EC" id="2.7.13.3"/>
    </reaction>
</comment>
<dbReference type="Proteomes" id="UP000198462">
    <property type="component" value="Unassembled WGS sequence"/>
</dbReference>
<dbReference type="InterPro" id="IPR003661">
    <property type="entry name" value="HisK_dim/P_dom"/>
</dbReference>
<feature type="transmembrane region" description="Helical" evidence="12">
    <location>
        <begin position="43"/>
        <end position="61"/>
    </location>
</feature>
<dbReference type="GO" id="GO:0016020">
    <property type="term" value="C:membrane"/>
    <property type="evidence" value="ECO:0007669"/>
    <property type="project" value="UniProtKB-SubCell"/>
</dbReference>
<evidence type="ECO:0000256" key="10">
    <source>
        <dbReference type="ARBA" id="ARBA00023136"/>
    </source>
</evidence>
<dbReference type="Pfam" id="PF13755">
    <property type="entry name" value="Sensor_TM1"/>
    <property type="match status" value="1"/>
</dbReference>
<dbReference type="PANTHER" id="PTHR45436">
    <property type="entry name" value="SENSOR HISTIDINE KINASE YKOH"/>
    <property type="match status" value="1"/>
</dbReference>
<evidence type="ECO:0000256" key="5">
    <source>
        <dbReference type="ARBA" id="ARBA00022679"/>
    </source>
</evidence>
<dbReference type="EC" id="2.7.13.3" evidence="3"/>
<dbReference type="SMART" id="SM00304">
    <property type="entry name" value="HAMP"/>
    <property type="match status" value="1"/>
</dbReference>
<dbReference type="PROSITE" id="PS50109">
    <property type="entry name" value="HIS_KIN"/>
    <property type="match status" value="1"/>
</dbReference>
<dbReference type="GO" id="GO:0000155">
    <property type="term" value="F:phosphorelay sensor kinase activity"/>
    <property type="evidence" value="ECO:0007669"/>
    <property type="project" value="InterPro"/>
</dbReference>
<keyword evidence="4" id="KW-0597">Phosphoprotein</keyword>
<evidence type="ECO:0000256" key="4">
    <source>
        <dbReference type="ARBA" id="ARBA00022553"/>
    </source>
</evidence>
<dbReference type="Gene3D" id="1.10.287.130">
    <property type="match status" value="1"/>
</dbReference>
<keyword evidence="10 12" id="KW-0472">Membrane</keyword>
<dbReference type="Gene3D" id="6.10.340.10">
    <property type="match status" value="1"/>
</dbReference>
<comment type="subcellular location">
    <subcellularLocation>
        <location evidence="2">Membrane</location>
    </subcellularLocation>
</comment>
<evidence type="ECO:0000259" key="13">
    <source>
        <dbReference type="PROSITE" id="PS50109"/>
    </source>
</evidence>
<evidence type="ECO:0000256" key="1">
    <source>
        <dbReference type="ARBA" id="ARBA00000085"/>
    </source>
</evidence>
<evidence type="ECO:0000259" key="14">
    <source>
        <dbReference type="PROSITE" id="PS50885"/>
    </source>
</evidence>
<feature type="domain" description="Histidine kinase" evidence="13">
    <location>
        <begin position="317"/>
        <end position="535"/>
    </location>
</feature>
<sequence length="535" mass="58359">MRSSEPSRPSTEPDTALPKAAAATDADDSQLRWSRSWSLTTRILAVNLFAILMFAGGLVYLESFRDRLLAQRLEEMRAGAVLIAAGIRDDAAPEVRRLIAVAGAETRTRIRIYGPGGEKRLDSWDVAPPTYALADPATEDWRLTAARSIDRSIDFLVGAESPPYLDTSLPDRRQSYAEAEAALATGQVQDALRFAPDRTPLTYSAVPLEGGEVLTISANAQDITQVVRDERAVLFAIFLGVLGLSLMLTSFLARTIVRPLRRLALAAQRVRLGRSREVTVPRFKKRRDEIGELARSLSDMTAALRSRIDATETFAADVAHELKNPLASVKSAVDSLGSVRDEKLRAQLLEVARADVQRIDRLISDISDASRLDAELSRARMEPVDLAAMATAFSELYQGRGLPRGVSIAVERAEQSAFLVPGDESRLGQVVRNLIDNAVSFSPDGGRVELSLERHGDEVRLIVSDEGPGIPEGAEEKIFRRFYSERPEGEGFGQHSGLGLAISRAIVEAHEGRLTVEAARDGGRGARFIMSLPAI</sequence>
<keyword evidence="6 12" id="KW-0812">Transmembrane</keyword>
<gene>
    <name evidence="15" type="ORF">B5C34_06760</name>
</gene>
<organism evidence="15 16">
    <name type="scientific">Pacificimonas flava</name>
    <dbReference type="NCBI Taxonomy" id="1234595"/>
    <lineage>
        <taxon>Bacteria</taxon>
        <taxon>Pseudomonadati</taxon>
        <taxon>Pseudomonadota</taxon>
        <taxon>Alphaproteobacteria</taxon>
        <taxon>Sphingomonadales</taxon>
        <taxon>Sphingosinicellaceae</taxon>
        <taxon>Pacificimonas</taxon>
    </lineage>
</organism>
<evidence type="ECO:0000256" key="12">
    <source>
        <dbReference type="SAM" id="Phobius"/>
    </source>
</evidence>
<evidence type="ECO:0000256" key="2">
    <source>
        <dbReference type="ARBA" id="ARBA00004370"/>
    </source>
</evidence>
<dbReference type="PRINTS" id="PR00344">
    <property type="entry name" value="BCTRLSENSOR"/>
</dbReference>
<protein>
    <recommendedName>
        <fullName evidence="3">histidine kinase</fullName>
        <ecNumber evidence="3">2.7.13.3</ecNumber>
    </recommendedName>
</protein>
<dbReference type="SUPFAM" id="SSF47384">
    <property type="entry name" value="Homodimeric domain of signal transducing histidine kinase"/>
    <property type="match status" value="1"/>
</dbReference>
<dbReference type="Pfam" id="PF00672">
    <property type="entry name" value="HAMP"/>
    <property type="match status" value="1"/>
</dbReference>
<dbReference type="SMART" id="SM00388">
    <property type="entry name" value="HisKA"/>
    <property type="match status" value="1"/>
</dbReference>
<dbReference type="InterPro" id="IPR050428">
    <property type="entry name" value="TCS_sensor_his_kinase"/>
</dbReference>
<evidence type="ECO:0000256" key="11">
    <source>
        <dbReference type="SAM" id="MobiDB-lite"/>
    </source>
</evidence>
<dbReference type="SUPFAM" id="SSF158472">
    <property type="entry name" value="HAMP domain-like"/>
    <property type="match status" value="1"/>
</dbReference>
<accession>A0A219BA31</accession>
<dbReference type="InterPro" id="IPR003660">
    <property type="entry name" value="HAMP_dom"/>
</dbReference>
<dbReference type="PANTHER" id="PTHR45436:SF5">
    <property type="entry name" value="SENSOR HISTIDINE KINASE TRCS"/>
    <property type="match status" value="1"/>
</dbReference>
<keyword evidence="5" id="KW-0808">Transferase</keyword>
<dbReference type="EMBL" id="NFZT01000001">
    <property type="protein sequence ID" value="OWV34669.1"/>
    <property type="molecule type" value="Genomic_DNA"/>
</dbReference>
<dbReference type="InterPro" id="IPR036890">
    <property type="entry name" value="HATPase_C_sf"/>
</dbReference>
<comment type="caution">
    <text evidence="15">The sequence shown here is derived from an EMBL/GenBank/DDBJ whole genome shotgun (WGS) entry which is preliminary data.</text>
</comment>